<dbReference type="AlphaFoldDB" id="A0A4U8UR88"/>
<dbReference type="Proteomes" id="UP000298663">
    <property type="component" value="Chromosome X"/>
</dbReference>
<comment type="caution">
    <text evidence="2">The sequence shown here is derived from an EMBL/GenBank/DDBJ whole genome shotgun (WGS) entry which is preliminary data.</text>
</comment>
<dbReference type="OrthoDB" id="10653310at2759"/>
<accession>A0A4U8UR88</accession>
<feature type="region of interest" description="Disordered" evidence="1">
    <location>
        <begin position="336"/>
        <end position="370"/>
    </location>
</feature>
<evidence type="ECO:0000313" key="3">
    <source>
        <dbReference type="Proteomes" id="UP000298663"/>
    </source>
</evidence>
<proteinExistence type="predicted"/>
<gene>
    <name evidence="2" type="ORF">L596_002975</name>
</gene>
<protein>
    <submittedName>
        <fullName evidence="2">Uncharacterized protein</fullName>
    </submittedName>
</protein>
<feature type="region of interest" description="Disordered" evidence="1">
    <location>
        <begin position="488"/>
        <end position="513"/>
    </location>
</feature>
<evidence type="ECO:0000256" key="1">
    <source>
        <dbReference type="SAM" id="MobiDB-lite"/>
    </source>
</evidence>
<dbReference type="EMBL" id="CM016762">
    <property type="protein sequence ID" value="TMS35611.1"/>
    <property type="molecule type" value="Genomic_DNA"/>
</dbReference>
<organism evidence="2 3">
    <name type="scientific">Steinernema carpocapsae</name>
    <name type="common">Entomopathogenic nematode</name>
    <dbReference type="NCBI Taxonomy" id="34508"/>
    <lineage>
        <taxon>Eukaryota</taxon>
        <taxon>Metazoa</taxon>
        <taxon>Ecdysozoa</taxon>
        <taxon>Nematoda</taxon>
        <taxon>Chromadorea</taxon>
        <taxon>Rhabditida</taxon>
        <taxon>Tylenchina</taxon>
        <taxon>Panagrolaimomorpha</taxon>
        <taxon>Strongyloidoidea</taxon>
        <taxon>Steinernematidae</taxon>
        <taxon>Steinernema</taxon>
    </lineage>
</organism>
<keyword evidence="3" id="KW-1185">Reference proteome</keyword>
<evidence type="ECO:0000313" key="2">
    <source>
        <dbReference type="EMBL" id="TMS35611.1"/>
    </source>
</evidence>
<feature type="compositionally biased region" description="Polar residues" evidence="1">
    <location>
        <begin position="345"/>
        <end position="364"/>
    </location>
</feature>
<dbReference type="EMBL" id="AZBU02000001">
    <property type="protein sequence ID" value="TMS35611.1"/>
    <property type="molecule type" value="Genomic_DNA"/>
</dbReference>
<feature type="region of interest" description="Disordered" evidence="1">
    <location>
        <begin position="260"/>
        <end position="287"/>
    </location>
</feature>
<reference evidence="2 3" key="1">
    <citation type="journal article" date="2015" name="Genome Biol.">
        <title>Comparative genomics of Steinernema reveals deeply conserved gene regulatory networks.</title>
        <authorList>
            <person name="Dillman A.R."/>
            <person name="Macchietto M."/>
            <person name="Porter C.F."/>
            <person name="Rogers A."/>
            <person name="Williams B."/>
            <person name="Antoshechkin I."/>
            <person name="Lee M.M."/>
            <person name="Goodwin Z."/>
            <person name="Lu X."/>
            <person name="Lewis E.E."/>
            <person name="Goodrich-Blair H."/>
            <person name="Stock S.P."/>
            <person name="Adams B.J."/>
            <person name="Sternberg P.W."/>
            <person name="Mortazavi A."/>
        </authorList>
    </citation>
    <scope>NUCLEOTIDE SEQUENCE [LARGE SCALE GENOMIC DNA]</scope>
    <source>
        <strain evidence="2 3">ALL</strain>
    </source>
</reference>
<sequence length="513" mass="57088">MKCRSLRALITPDAPAAPTRQQHREISVYPGVESTENLEARRPLGSRLDPAISVNDELAFKSLLGKTIADTTDQQEISVFLESKDESFVTKLFRLSAALGKLNVKTDDANALLQRYGALENAKQEERNALFANAEKNVRTEFEGVAWNRGQNIGKAGVVKQIQDIERDSSLSENHKTQQQINVLNEAHEVPDSVRGELLPIINGSFHAELGANHPVHSSKTFAALVLPNYQLRHNDDQSVEKRLDESRFFLDRQTVPERKKFPQPTLHSFGDPENDDSTLEPPFAYRPTTPFPELKVASFSKETISFPTNVKFLGGNMDISPISKTQIFVAPYAGGGGSSAASNEKGNSYQNTGRPPTSSQTINGVRGFPPLSIDPINKKEILEERFRIDQNARYRGLPQTFHPITAGLKEYLSKPAPEPIYANTLRPDATIEEKFALESKKAQGSLSDRFVEKHHGIDTFTTGALTTTTTVYQGFQPYFGPESITGSLSRPYTDEMGNSRTRRPFKLDLRNE</sequence>
<name>A0A4U8UR88_STECR</name>
<reference evidence="2 3" key="2">
    <citation type="journal article" date="2019" name="G3 (Bethesda)">
        <title>Hybrid Assembly of the Genome of the Entomopathogenic Nematode Steinernema carpocapsae Identifies the X-Chromosome.</title>
        <authorList>
            <person name="Serra L."/>
            <person name="Macchietto M."/>
            <person name="Macias-Munoz A."/>
            <person name="McGill C.J."/>
            <person name="Rodriguez I.M."/>
            <person name="Rodriguez B."/>
            <person name="Murad R."/>
            <person name="Mortazavi A."/>
        </authorList>
    </citation>
    <scope>NUCLEOTIDE SEQUENCE [LARGE SCALE GENOMIC DNA]</scope>
    <source>
        <strain evidence="2 3">ALL</strain>
    </source>
</reference>